<dbReference type="SUPFAM" id="SSF53163">
    <property type="entry name" value="HybD-like"/>
    <property type="match status" value="1"/>
</dbReference>
<dbReference type="Proteomes" id="UP000823201">
    <property type="component" value="Unassembled WGS sequence"/>
</dbReference>
<evidence type="ECO:0000313" key="1">
    <source>
        <dbReference type="EMBL" id="MBM7656795.1"/>
    </source>
</evidence>
<proteinExistence type="predicted"/>
<organism evidence="1 2">
    <name type="scientific">Sporolactobacillus spathodeae</name>
    <dbReference type="NCBI Taxonomy" id="1465502"/>
    <lineage>
        <taxon>Bacteria</taxon>
        <taxon>Bacillati</taxon>
        <taxon>Bacillota</taxon>
        <taxon>Bacilli</taxon>
        <taxon>Bacillales</taxon>
        <taxon>Sporolactobacillaceae</taxon>
        <taxon>Sporolactobacillus</taxon>
    </lineage>
</organism>
<keyword evidence="2" id="KW-1185">Reference proteome</keyword>
<protein>
    <submittedName>
        <fullName evidence="1">Sporulation protein YyaC</fullName>
    </submittedName>
</protein>
<dbReference type="RefSeq" id="WP_205005163.1">
    <property type="nucleotide sequence ID" value="NZ_CBCRXA010000002.1"/>
</dbReference>
<comment type="caution">
    <text evidence="1">The sequence shown here is derived from an EMBL/GenBank/DDBJ whole genome shotgun (WGS) entry which is preliminary data.</text>
</comment>
<dbReference type="NCBIfam" id="TIGR02841">
    <property type="entry name" value="spore_YyaC"/>
    <property type="match status" value="1"/>
</dbReference>
<gene>
    <name evidence="1" type="ORF">JOC27_000232</name>
</gene>
<reference evidence="1 2" key="1">
    <citation type="submission" date="2021-01" db="EMBL/GenBank/DDBJ databases">
        <title>Genomic Encyclopedia of Type Strains, Phase IV (KMG-IV): sequencing the most valuable type-strain genomes for metagenomic binning, comparative biology and taxonomic classification.</title>
        <authorList>
            <person name="Goeker M."/>
        </authorList>
    </citation>
    <scope>NUCLEOTIDE SEQUENCE [LARGE SCALE GENOMIC DNA]</scope>
    <source>
        <strain evidence="1 2">DSM 100968</strain>
    </source>
</reference>
<sequence length="198" mass="21114">MKLKEDGATKRFQTTIHYQNTEDHPSIATAIRKLIPKSSVAQIVVVCIGTDRSTGDSLGPLVGMHLQDHGLNNAAVYGTLDNPVHAVNLEETITTIHTVYDSPFIIAIDACLGKLSNVGNICVASGPVLPGAGVNKKLTPVGDMNITGIVNVSGYMEYSVLQNTRLGIVMKLSQVISQSLLLALTSHVIEPPIIRYGS</sequence>
<dbReference type="EMBL" id="JAFBEV010000002">
    <property type="protein sequence ID" value="MBM7656795.1"/>
    <property type="molecule type" value="Genomic_DNA"/>
</dbReference>
<dbReference type="Pfam" id="PF06866">
    <property type="entry name" value="DUF1256"/>
    <property type="match status" value="1"/>
</dbReference>
<evidence type="ECO:0000313" key="2">
    <source>
        <dbReference type="Proteomes" id="UP000823201"/>
    </source>
</evidence>
<dbReference type="InterPro" id="IPR023430">
    <property type="entry name" value="Pept_HybD-like_dom_sf"/>
</dbReference>
<accession>A0ABS2Q649</accession>
<name>A0ABS2Q649_9BACL</name>
<dbReference type="InterPro" id="IPR009665">
    <property type="entry name" value="YyaC"/>
</dbReference>